<evidence type="ECO:0000256" key="7">
    <source>
        <dbReference type="ARBA" id="ARBA00023053"/>
    </source>
</evidence>
<protein>
    <submittedName>
        <fullName evidence="14">Amiloride-sensitive sodium channel</fullName>
    </submittedName>
</protein>
<dbReference type="EMBL" id="JASPKY010000304">
    <property type="protein sequence ID" value="KAK9709717.1"/>
    <property type="molecule type" value="Genomic_DNA"/>
</dbReference>
<comment type="caution">
    <text evidence="14">The sequence shown here is derived from an EMBL/GenBank/DDBJ whole genome shotgun (WGS) entry which is preliminary data.</text>
</comment>
<accession>A0AAW1JX78</accession>
<keyword evidence="10 12" id="KW-0739">Sodium transport</keyword>
<comment type="similarity">
    <text evidence="2 12">Belongs to the amiloride-sensitive sodium channel (TC 1.A.6) family.</text>
</comment>
<dbReference type="GO" id="GO:0016020">
    <property type="term" value="C:membrane"/>
    <property type="evidence" value="ECO:0007669"/>
    <property type="project" value="UniProtKB-SubCell"/>
</dbReference>
<sequence length="96" mass="11142">MLMAFDAHPGEFPGIQITRLYFNFKGRQFMRSERHELYGMTDFLAAIGGLLGLFIGISLVSLIEVFYFSTLRLWVNLKRYGRHYWSGSEELLANNT</sequence>
<evidence type="ECO:0000256" key="13">
    <source>
        <dbReference type="SAM" id="Phobius"/>
    </source>
</evidence>
<dbReference type="Proteomes" id="UP001458880">
    <property type="component" value="Unassembled WGS sequence"/>
</dbReference>
<dbReference type="Gene3D" id="1.10.287.770">
    <property type="entry name" value="YojJ-like"/>
    <property type="match status" value="1"/>
</dbReference>
<evidence type="ECO:0000313" key="15">
    <source>
        <dbReference type="Proteomes" id="UP001458880"/>
    </source>
</evidence>
<evidence type="ECO:0000256" key="9">
    <source>
        <dbReference type="ARBA" id="ARBA00023136"/>
    </source>
</evidence>
<dbReference type="GO" id="GO:0005272">
    <property type="term" value="F:sodium channel activity"/>
    <property type="evidence" value="ECO:0007669"/>
    <property type="project" value="UniProtKB-KW"/>
</dbReference>
<keyword evidence="6 13" id="KW-1133">Transmembrane helix</keyword>
<organism evidence="14 15">
    <name type="scientific">Popillia japonica</name>
    <name type="common">Japanese beetle</name>
    <dbReference type="NCBI Taxonomy" id="7064"/>
    <lineage>
        <taxon>Eukaryota</taxon>
        <taxon>Metazoa</taxon>
        <taxon>Ecdysozoa</taxon>
        <taxon>Arthropoda</taxon>
        <taxon>Hexapoda</taxon>
        <taxon>Insecta</taxon>
        <taxon>Pterygota</taxon>
        <taxon>Neoptera</taxon>
        <taxon>Endopterygota</taxon>
        <taxon>Coleoptera</taxon>
        <taxon>Polyphaga</taxon>
        <taxon>Scarabaeiformia</taxon>
        <taxon>Scarabaeidae</taxon>
        <taxon>Rutelinae</taxon>
        <taxon>Popillia</taxon>
    </lineage>
</organism>
<evidence type="ECO:0000256" key="3">
    <source>
        <dbReference type="ARBA" id="ARBA00022448"/>
    </source>
</evidence>
<comment type="subcellular location">
    <subcellularLocation>
        <location evidence="1">Membrane</location>
        <topology evidence="1">Multi-pass membrane protein</topology>
    </subcellularLocation>
</comment>
<keyword evidence="5 12" id="KW-0812">Transmembrane</keyword>
<keyword evidence="7" id="KW-0915">Sodium</keyword>
<keyword evidence="15" id="KW-1185">Reference proteome</keyword>
<evidence type="ECO:0000256" key="12">
    <source>
        <dbReference type="RuleBase" id="RU000679"/>
    </source>
</evidence>
<evidence type="ECO:0000256" key="2">
    <source>
        <dbReference type="ARBA" id="ARBA00007193"/>
    </source>
</evidence>
<evidence type="ECO:0000313" key="14">
    <source>
        <dbReference type="EMBL" id="KAK9709717.1"/>
    </source>
</evidence>
<gene>
    <name evidence="14" type="ORF">QE152_g26479</name>
</gene>
<dbReference type="Pfam" id="PF00858">
    <property type="entry name" value="ASC"/>
    <property type="match status" value="1"/>
</dbReference>
<dbReference type="InterPro" id="IPR001873">
    <property type="entry name" value="ENaC"/>
</dbReference>
<evidence type="ECO:0000256" key="8">
    <source>
        <dbReference type="ARBA" id="ARBA00023065"/>
    </source>
</evidence>
<dbReference type="AlphaFoldDB" id="A0AAW1JX78"/>
<evidence type="ECO:0000256" key="5">
    <source>
        <dbReference type="ARBA" id="ARBA00022692"/>
    </source>
</evidence>
<keyword evidence="4 12" id="KW-0894">Sodium channel</keyword>
<feature type="transmembrane region" description="Helical" evidence="13">
    <location>
        <begin position="43"/>
        <end position="69"/>
    </location>
</feature>
<name>A0AAW1JX78_POPJA</name>
<evidence type="ECO:0000256" key="1">
    <source>
        <dbReference type="ARBA" id="ARBA00004141"/>
    </source>
</evidence>
<keyword evidence="11 12" id="KW-0407">Ion channel</keyword>
<evidence type="ECO:0000256" key="6">
    <source>
        <dbReference type="ARBA" id="ARBA00022989"/>
    </source>
</evidence>
<evidence type="ECO:0000256" key="10">
    <source>
        <dbReference type="ARBA" id="ARBA00023201"/>
    </source>
</evidence>
<evidence type="ECO:0000256" key="11">
    <source>
        <dbReference type="ARBA" id="ARBA00023303"/>
    </source>
</evidence>
<proteinExistence type="inferred from homology"/>
<keyword evidence="9 13" id="KW-0472">Membrane</keyword>
<keyword evidence="3 12" id="KW-0813">Transport</keyword>
<evidence type="ECO:0000256" key="4">
    <source>
        <dbReference type="ARBA" id="ARBA00022461"/>
    </source>
</evidence>
<keyword evidence="8 12" id="KW-0406">Ion transport</keyword>
<reference evidence="14 15" key="1">
    <citation type="journal article" date="2024" name="BMC Genomics">
        <title>De novo assembly and annotation of Popillia japonica's genome with initial clues to its potential as an invasive pest.</title>
        <authorList>
            <person name="Cucini C."/>
            <person name="Boschi S."/>
            <person name="Funari R."/>
            <person name="Cardaioli E."/>
            <person name="Iannotti N."/>
            <person name="Marturano G."/>
            <person name="Paoli F."/>
            <person name="Bruttini M."/>
            <person name="Carapelli A."/>
            <person name="Frati F."/>
            <person name="Nardi F."/>
        </authorList>
    </citation>
    <scope>NUCLEOTIDE SEQUENCE [LARGE SCALE GENOMIC DNA]</scope>
    <source>
        <strain evidence="14">DMR45628</strain>
    </source>
</reference>